<keyword evidence="3" id="KW-0028">Amino-acid biosynthesis</keyword>
<keyword evidence="5" id="KW-0486">Methionine biosynthesis</keyword>
<dbReference type="SUPFAM" id="SSF53167">
    <property type="entry name" value="Purine and uridine phosphorylases"/>
    <property type="match status" value="1"/>
</dbReference>
<dbReference type="UniPathway" id="UPA00904">
    <property type="reaction ID" value="UER00871"/>
</dbReference>
<dbReference type="PANTHER" id="PTHR46832">
    <property type="entry name" value="5'-METHYLTHIOADENOSINE/S-ADENOSYLHOMOCYSTEINE NUCLEOSIDASE"/>
    <property type="match status" value="1"/>
</dbReference>
<evidence type="ECO:0000256" key="3">
    <source>
        <dbReference type="ARBA" id="ARBA00022605"/>
    </source>
</evidence>
<dbReference type="NCBIfam" id="TIGR01704">
    <property type="entry name" value="MTA_SAH-Nsdase"/>
    <property type="match status" value="1"/>
</dbReference>
<dbReference type="EC" id="3.2.2.9" evidence="2"/>
<dbReference type="GO" id="GO:0019509">
    <property type="term" value="P:L-methionine salvage from methylthioadenosine"/>
    <property type="evidence" value="ECO:0007669"/>
    <property type="project" value="UniProtKB-UniPathway"/>
</dbReference>
<dbReference type="CDD" id="cd09008">
    <property type="entry name" value="MTAN"/>
    <property type="match status" value="1"/>
</dbReference>
<evidence type="ECO:0000313" key="9">
    <source>
        <dbReference type="Proteomes" id="UP000290602"/>
    </source>
</evidence>
<dbReference type="InterPro" id="IPR000845">
    <property type="entry name" value="Nucleoside_phosphorylase_d"/>
</dbReference>
<dbReference type="RefSeq" id="WP_129031829.1">
    <property type="nucleotide sequence ID" value="NZ_CP059603.1"/>
</dbReference>
<dbReference type="GO" id="GO:0008930">
    <property type="term" value="F:methylthioadenosine nucleosidase activity"/>
    <property type="evidence" value="ECO:0007669"/>
    <property type="project" value="InterPro"/>
</dbReference>
<feature type="domain" description="Nucleoside phosphorylase" evidence="7">
    <location>
        <begin position="2"/>
        <end position="226"/>
    </location>
</feature>
<evidence type="ECO:0000256" key="6">
    <source>
        <dbReference type="ARBA" id="ARBA00050313"/>
    </source>
</evidence>
<keyword evidence="9" id="KW-1185">Reference proteome</keyword>
<comment type="pathway">
    <text evidence="1">Amino-acid biosynthesis; L-methionine biosynthesis via salvage pathway; S-methyl-5-thio-alpha-D-ribose 1-phosphate from S-methyl-5'-thioadenosine (hydrolase route): step 1/2.</text>
</comment>
<dbReference type="Proteomes" id="UP000290602">
    <property type="component" value="Unassembled WGS sequence"/>
</dbReference>
<dbReference type="OrthoDB" id="9792278at2"/>
<dbReference type="Pfam" id="PF01048">
    <property type="entry name" value="PNP_UDP_1"/>
    <property type="match status" value="1"/>
</dbReference>
<dbReference type="NCBIfam" id="NF004079">
    <property type="entry name" value="PRK05584.1"/>
    <property type="match status" value="1"/>
</dbReference>
<dbReference type="GO" id="GO:0009164">
    <property type="term" value="P:nucleoside catabolic process"/>
    <property type="evidence" value="ECO:0007669"/>
    <property type="project" value="InterPro"/>
</dbReference>
<dbReference type="InterPro" id="IPR035994">
    <property type="entry name" value="Nucleoside_phosphorylase_sf"/>
</dbReference>
<evidence type="ECO:0000256" key="5">
    <source>
        <dbReference type="ARBA" id="ARBA00023167"/>
    </source>
</evidence>
<evidence type="ECO:0000259" key="7">
    <source>
        <dbReference type="Pfam" id="PF01048"/>
    </source>
</evidence>
<dbReference type="GO" id="GO:0005829">
    <property type="term" value="C:cytosol"/>
    <property type="evidence" value="ECO:0007669"/>
    <property type="project" value="TreeGrafter"/>
</dbReference>
<evidence type="ECO:0000256" key="1">
    <source>
        <dbReference type="ARBA" id="ARBA00004945"/>
    </source>
</evidence>
<keyword evidence="4 8" id="KW-0378">Hydrolase</keyword>
<dbReference type="PANTHER" id="PTHR46832:SF1">
    <property type="entry name" value="5'-METHYLTHIOADENOSINE_S-ADENOSYLHOMOCYSTEINE NUCLEOSIDASE"/>
    <property type="match status" value="1"/>
</dbReference>
<dbReference type="GO" id="GO:0019284">
    <property type="term" value="P:L-methionine salvage from S-adenosylmethionine"/>
    <property type="evidence" value="ECO:0007669"/>
    <property type="project" value="TreeGrafter"/>
</dbReference>
<gene>
    <name evidence="8" type="ORF">DXH47_04130</name>
</gene>
<dbReference type="GO" id="GO:0008782">
    <property type="term" value="F:adenosylhomocysteine nucleosidase activity"/>
    <property type="evidence" value="ECO:0007669"/>
    <property type="project" value="UniProtKB-EC"/>
</dbReference>
<comment type="caution">
    <text evidence="8">The sequence shown here is derived from an EMBL/GenBank/DDBJ whole genome shotgun (WGS) entry which is preliminary data.</text>
</comment>
<keyword evidence="8" id="KW-0326">Glycosidase</keyword>
<evidence type="ECO:0000256" key="4">
    <source>
        <dbReference type="ARBA" id="ARBA00022801"/>
    </source>
</evidence>
<dbReference type="FunFam" id="3.40.50.1580:FF:000001">
    <property type="entry name" value="MTA/SAH nucleosidase family protein"/>
    <property type="match status" value="1"/>
</dbReference>
<dbReference type="Gene3D" id="3.40.50.1580">
    <property type="entry name" value="Nucleoside phosphorylase domain"/>
    <property type="match status" value="1"/>
</dbReference>
<accession>A0A4V1LFH4</accession>
<dbReference type="AlphaFoldDB" id="A0A4V1LFH4"/>
<reference evidence="8 9" key="1">
    <citation type="submission" date="2018-08" db="EMBL/GenBank/DDBJ databases">
        <title>Lactobacillus suantsai sp. nov., isolated from traditional fermented suan-tsai in Taiwan.</title>
        <authorList>
            <person name="Huang C.-H."/>
        </authorList>
    </citation>
    <scope>NUCLEOTIDE SEQUENCE [LARGE SCALE GENOMIC DNA]</scope>
    <source>
        <strain evidence="8 9">BCRC 12945</strain>
    </source>
</reference>
<name>A0A4V1LFH4_9LACO</name>
<dbReference type="EMBL" id="QXIL01000005">
    <property type="protein sequence ID" value="RXI79236.1"/>
    <property type="molecule type" value="Genomic_DNA"/>
</dbReference>
<evidence type="ECO:0000256" key="2">
    <source>
        <dbReference type="ARBA" id="ARBA00011974"/>
    </source>
</evidence>
<dbReference type="InterPro" id="IPR010049">
    <property type="entry name" value="MTA_SAH_Nsdase"/>
</dbReference>
<comment type="catalytic activity">
    <reaction evidence="6">
        <text>5'-deoxyadenosine + H2O = 5-deoxy-D-ribose + adenine</text>
        <dbReference type="Rhea" id="RHEA:29859"/>
        <dbReference type="ChEBI" id="CHEBI:15377"/>
        <dbReference type="ChEBI" id="CHEBI:16708"/>
        <dbReference type="ChEBI" id="CHEBI:17319"/>
        <dbReference type="ChEBI" id="CHEBI:149540"/>
        <dbReference type="EC" id="3.2.2.9"/>
    </reaction>
    <physiologicalReaction direction="left-to-right" evidence="6">
        <dbReference type="Rhea" id="RHEA:29860"/>
    </physiologicalReaction>
</comment>
<sequence length="230" mass="24231">MTFGVICAMEEEIKELKAALQDGQTTTIHGLEFYRGTISGQNVVLVRSGIGKVEAGLTTALLITQFDVDVVINSGSAGALAPDLNIGDVVISTETAYHDADARAFGYVYGQLPQQPARFEASKKWGAELAAAAKQTGLTTKQGLIVSGDQFLNGPAATNPILAHFPEALSGEMEGAAVGQVAHQFDVPYVVVRAMSDTADNNSGVDFDDFIIDAGRQSAQMLLALFAAQH</sequence>
<proteinExistence type="predicted"/>
<protein>
    <recommendedName>
        <fullName evidence="2">adenosylhomocysteine nucleosidase</fullName>
        <ecNumber evidence="2">3.2.2.9</ecNumber>
    </recommendedName>
</protein>
<organism evidence="8 9">
    <name type="scientific">Levilactobacillus suantsaii</name>
    <dbReference type="NCBI Taxonomy" id="2292255"/>
    <lineage>
        <taxon>Bacteria</taxon>
        <taxon>Bacillati</taxon>
        <taxon>Bacillota</taxon>
        <taxon>Bacilli</taxon>
        <taxon>Lactobacillales</taxon>
        <taxon>Lactobacillaceae</taxon>
        <taxon>Levilactobacillus</taxon>
    </lineage>
</organism>
<evidence type="ECO:0000313" key="8">
    <source>
        <dbReference type="EMBL" id="RXI79236.1"/>
    </source>
</evidence>